<protein>
    <recommendedName>
        <fullName evidence="3">Tetratricopeptide repeat protein</fullName>
    </recommendedName>
</protein>
<organism evidence="1 2">
    <name type="scientific">Rhizobium halophytocola</name>
    <dbReference type="NCBI Taxonomy" id="735519"/>
    <lineage>
        <taxon>Bacteria</taxon>
        <taxon>Pseudomonadati</taxon>
        <taxon>Pseudomonadota</taxon>
        <taxon>Alphaproteobacteria</taxon>
        <taxon>Hyphomicrobiales</taxon>
        <taxon>Rhizobiaceae</taxon>
        <taxon>Rhizobium/Agrobacterium group</taxon>
        <taxon>Rhizobium</taxon>
    </lineage>
</organism>
<dbReference type="RefSeq" id="WP_209945022.1">
    <property type="nucleotide sequence ID" value="NZ_JAGGJU010000005.1"/>
</dbReference>
<comment type="caution">
    <text evidence="1">The sequence shown here is derived from an EMBL/GenBank/DDBJ whole genome shotgun (WGS) entry which is preliminary data.</text>
</comment>
<evidence type="ECO:0000313" key="1">
    <source>
        <dbReference type="EMBL" id="MBP1850877.1"/>
    </source>
</evidence>
<reference evidence="1 2" key="1">
    <citation type="submission" date="2021-03" db="EMBL/GenBank/DDBJ databases">
        <title>Genomic Encyclopedia of Type Strains, Phase IV (KMG-IV): sequencing the most valuable type-strain genomes for metagenomic binning, comparative biology and taxonomic classification.</title>
        <authorList>
            <person name="Goeker M."/>
        </authorList>
    </citation>
    <scope>NUCLEOTIDE SEQUENCE [LARGE SCALE GENOMIC DNA]</scope>
    <source>
        <strain evidence="1 2">DSM 21600</strain>
    </source>
</reference>
<evidence type="ECO:0000313" key="2">
    <source>
        <dbReference type="Proteomes" id="UP000759443"/>
    </source>
</evidence>
<name>A0ABS4DYW1_9HYPH</name>
<evidence type="ECO:0008006" key="3">
    <source>
        <dbReference type="Google" id="ProtNLM"/>
    </source>
</evidence>
<accession>A0ABS4DYW1</accession>
<dbReference type="Proteomes" id="UP000759443">
    <property type="component" value="Unassembled WGS sequence"/>
</dbReference>
<sequence length="186" mass="20619">MLLSNGMVETASDGAWGAVQALMDPLFEFTALMRTSGAAAAHAYLDAKEQECVDTNLLHHIALSRVQLFHDKGRYDEAIRAARTSLATAACKSVLHGAIALALYRKGDAAAAEAELEAVPVEAERERFEARVLEAEYLRLFLRNQRGIAPTAEEFRQFPPDYRQVTDRGERHGLEALGPMFRGRIY</sequence>
<proteinExistence type="predicted"/>
<gene>
    <name evidence="1" type="ORF">J2Z17_002314</name>
</gene>
<keyword evidence="2" id="KW-1185">Reference proteome</keyword>
<dbReference type="EMBL" id="JAGGJU010000005">
    <property type="protein sequence ID" value="MBP1850877.1"/>
    <property type="molecule type" value="Genomic_DNA"/>
</dbReference>